<evidence type="ECO:0000313" key="2">
    <source>
        <dbReference type="EMBL" id="GLZ79493.1"/>
    </source>
</evidence>
<dbReference type="PANTHER" id="PTHR11647">
    <property type="entry name" value="HYDRANTOINASE/DIHYDROPYRIMIDINASE FAMILY MEMBER"/>
    <property type="match status" value="1"/>
</dbReference>
<accession>A0A9W6WAX8</accession>
<dbReference type="Proteomes" id="UP001165079">
    <property type="component" value="Unassembled WGS sequence"/>
</dbReference>
<evidence type="ECO:0000313" key="3">
    <source>
        <dbReference type="Proteomes" id="UP001165079"/>
    </source>
</evidence>
<comment type="caution">
    <text evidence="2">The sequence shown here is derived from an EMBL/GenBank/DDBJ whole genome shotgun (WGS) entry which is preliminary data.</text>
</comment>
<dbReference type="EMBL" id="BSTX01000003">
    <property type="protein sequence ID" value="GLZ79493.1"/>
    <property type="molecule type" value="Genomic_DNA"/>
</dbReference>
<keyword evidence="3" id="KW-1185">Reference proteome</keyword>
<sequence length="511" mass="53291">MIVSGATIVDGTGGPGRVADVRIADGRIAEIGRIGGGLDATGLVLAPGFVDMHSHSEARLTDPGFTAKARQGVTTELVGQDGLSYAPVSPSTSDGVRATITGWHGAGHPGFASVADYLAHFDAGTTANVAYLVPHGNIRAMAVGFENRAATPEELDVMRGLLARGLDEGAFGMSTGLTYVPGMYAGTGELVELCKVVASRGGFHDTHHRSYGAGALEAYAEMIAVARESGCALHLAHATMNFPPNKGRAAELLSLVDEAVSGGLDLSFDTYPYLAGSTTLAALLPSWVAAGGPAATLERLADPALRERIRHDMEVVGPDGSHGVPMDWSTVEIGGVADPANSHAVGKRVSELPGEPFIAYVELLLADRLGPTIRQHVGHEENVRAIMTHPAHTAGSDGLFAGAMPHPRAFGTFPRYLGHYVRETGVLTLEECVRHLAATPARRLGLRDRGLVAEGYAADLVLFDPATVADTATYDDPFGEPEGIPWVWVNGEAVVADGKPTGALPGKALRS</sequence>
<dbReference type="SUPFAM" id="SSF51338">
    <property type="entry name" value="Composite domain of metallo-dependent hydrolases"/>
    <property type="match status" value="1"/>
</dbReference>
<protein>
    <submittedName>
        <fullName evidence="2">N-acyl-D-amino-acid deacylase</fullName>
    </submittedName>
</protein>
<dbReference type="CDD" id="cd01297">
    <property type="entry name" value="D-aminoacylase"/>
    <property type="match status" value="1"/>
</dbReference>
<organism evidence="2 3">
    <name type="scientific">Actinorhabdospora filicis</name>
    <dbReference type="NCBI Taxonomy" id="1785913"/>
    <lineage>
        <taxon>Bacteria</taxon>
        <taxon>Bacillati</taxon>
        <taxon>Actinomycetota</taxon>
        <taxon>Actinomycetes</taxon>
        <taxon>Micromonosporales</taxon>
        <taxon>Micromonosporaceae</taxon>
        <taxon>Actinorhabdospora</taxon>
    </lineage>
</organism>
<dbReference type="GO" id="GO:0005829">
    <property type="term" value="C:cytosol"/>
    <property type="evidence" value="ECO:0007669"/>
    <property type="project" value="TreeGrafter"/>
</dbReference>
<feature type="domain" description="Amidohydrolase 3" evidence="1">
    <location>
        <begin position="39"/>
        <end position="495"/>
    </location>
</feature>
<dbReference type="AlphaFoldDB" id="A0A9W6WAX8"/>
<gene>
    <name evidence="2" type="ORF">Afil01_43000</name>
</gene>
<dbReference type="Pfam" id="PF07969">
    <property type="entry name" value="Amidohydro_3"/>
    <property type="match status" value="1"/>
</dbReference>
<dbReference type="Gene3D" id="3.20.20.140">
    <property type="entry name" value="Metal-dependent hydrolases"/>
    <property type="match status" value="2"/>
</dbReference>
<proteinExistence type="predicted"/>
<dbReference type="GO" id="GO:0016812">
    <property type="term" value="F:hydrolase activity, acting on carbon-nitrogen (but not peptide) bonds, in cyclic amides"/>
    <property type="evidence" value="ECO:0007669"/>
    <property type="project" value="TreeGrafter"/>
</dbReference>
<dbReference type="InterPro" id="IPR032466">
    <property type="entry name" value="Metal_Hydrolase"/>
</dbReference>
<dbReference type="InterPro" id="IPR050378">
    <property type="entry name" value="Metallo-dep_Hydrolases_sf"/>
</dbReference>
<name>A0A9W6WAX8_9ACTN</name>
<dbReference type="InterPro" id="IPR013108">
    <property type="entry name" value="Amidohydro_3"/>
</dbReference>
<dbReference type="InterPro" id="IPR011059">
    <property type="entry name" value="Metal-dep_hydrolase_composite"/>
</dbReference>
<dbReference type="PANTHER" id="PTHR11647:SF1">
    <property type="entry name" value="COLLAPSIN RESPONSE MEDIATOR PROTEIN"/>
    <property type="match status" value="1"/>
</dbReference>
<evidence type="ECO:0000259" key="1">
    <source>
        <dbReference type="Pfam" id="PF07969"/>
    </source>
</evidence>
<reference evidence="2" key="1">
    <citation type="submission" date="2023-03" db="EMBL/GenBank/DDBJ databases">
        <title>Actinorhabdospora filicis NBRC 111898.</title>
        <authorList>
            <person name="Ichikawa N."/>
            <person name="Sato H."/>
            <person name="Tonouchi N."/>
        </authorList>
    </citation>
    <scope>NUCLEOTIDE SEQUENCE</scope>
    <source>
        <strain evidence="2">NBRC 111898</strain>
    </source>
</reference>
<dbReference type="RefSeq" id="WP_285664643.1">
    <property type="nucleotide sequence ID" value="NZ_BSTX01000003.1"/>
</dbReference>
<dbReference type="SUPFAM" id="SSF51556">
    <property type="entry name" value="Metallo-dependent hydrolases"/>
    <property type="match status" value="1"/>
</dbReference>